<dbReference type="PANTHER" id="PTHR12526">
    <property type="entry name" value="GLYCOSYLTRANSFERASE"/>
    <property type="match status" value="1"/>
</dbReference>
<dbReference type="CDD" id="cd03801">
    <property type="entry name" value="GT4_PimA-like"/>
    <property type="match status" value="1"/>
</dbReference>
<dbReference type="Gene3D" id="3.40.50.11090">
    <property type="match status" value="1"/>
</dbReference>
<name>A0ABW2NSK3_9BACL</name>
<evidence type="ECO:0000259" key="1">
    <source>
        <dbReference type="Pfam" id="PF00534"/>
    </source>
</evidence>
<comment type="caution">
    <text evidence="2">The sequence shown here is derived from an EMBL/GenBank/DDBJ whole genome shotgun (WGS) entry which is preliminary data.</text>
</comment>
<reference evidence="3" key="1">
    <citation type="journal article" date="2019" name="Int. J. Syst. Evol. Microbiol.">
        <title>The Global Catalogue of Microorganisms (GCM) 10K type strain sequencing project: providing services to taxonomists for standard genome sequencing and annotation.</title>
        <authorList>
            <consortium name="The Broad Institute Genomics Platform"/>
            <consortium name="The Broad Institute Genome Sequencing Center for Infectious Disease"/>
            <person name="Wu L."/>
            <person name="Ma J."/>
        </authorList>
    </citation>
    <scope>NUCLEOTIDE SEQUENCE [LARGE SCALE GENOMIC DNA]</scope>
    <source>
        <strain evidence="3">NBRC 106396</strain>
    </source>
</reference>
<dbReference type="Gene3D" id="3.40.50.2000">
    <property type="entry name" value="Glycogen Phosphorylase B"/>
    <property type="match status" value="1"/>
</dbReference>
<dbReference type="InterPro" id="IPR001296">
    <property type="entry name" value="Glyco_trans_1"/>
</dbReference>
<keyword evidence="2" id="KW-0328">Glycosyltransferase</keyword>
<dbReference type="EC" id="2.4.-.-" evidence="2"/>
<dbReference type="PANTHER" id="PTHR12526:SF637">
    <property type="entry name" value="GLYCOSYLTRANSFERASE EPSF-RELATED"/>
    <property type="match status" value="1"/>
</dbReference>
<accession>A0ABW2NSK3</accession>
<dbReference type="RefSeq" id="WP_379749886.1">
    <property type="nucleotide sequence ID" value="NZ_JBHTCP010000038.1"/>
</dbReference>
<dbReference type="GO" id="GO:0016757">
    <property type="term" value="F:glycosyltransferase activity"/>
    <property type="evidence" value="ECO:0007669"/>
    <property type="project" value="UniProtKB-KW"/>
</dbReference>
<protein>
    <submittedName>
        <fullName evidence="2">Glycosyltransferase family 4 protein</fullName>
        <ecNumber evidence="2">2.4.-.-</ecNumber>
    </submittedName>
</protein>
<dbReference type="Proteomes" id="UP001596549">
    <property type="component" value="Unassembled WGS sequence"/>
</dbReference>
<dbReference type="SUPFAM" id="SSF53756">
    <property type="entry name" value="UDP-Glycosyltransferase/glycogen phosphorylase"/>
    <property type="match status" value="1"/>
</dbReference>
<keyword evidence="3" id="KW-1185">Reference proteome</keyword>
<feature type="domain" description="Glycosyl transferase family 1" evidence="1">
    <location>
        <begin position="221"/>
        <end position="302"/>
    </location>
</feature>
<dbReference type="EMBL" id="JBHTCP010000038">
    <property type="protein sequence ID" value="MFC7372367.1"/>
    <property type="molecule type" value="Genomic_DNA"/>
</dbReference>
<gene>
    <name evidence="2" type="ORF">ACFQPF_11845</name>
</gene>
<proteinExistence type="predicted"/>
<organism evidence="2 3">
    <name type="scientific">Fictibacillus iocasae</name>
    <dbReference type="NCBI Taxonomy" id="2715437"/>
    <lineage>
        <taxon>Bacteria</taxon>
        <taxon>Bacillati</taxon>
        <taxon>Bacillota</taxon>
        <taxon>Bacilli</taxon>
        <taxon>Bacillales</taxon>
        <taxon>Fictibacillaceae</taxon>
        <taxon>Fictibacillus</taxon>
    </lineage>
</organism>
<evidence type="ECO:0000313" key="2">
    <source>
        <dbReference type="EMBL" id="MFC7372367.1"/>
    </source>
</evidence>
<evidence type="ECO:0000313" key="3">
    <source>
        <dbReference type="Proteomes" id="UP001596549"/>
    </source>
</evidence>
<keyword evidence="2" id="KW-0808">Transferase</keyword>
<dbReference type="Pfam" id="PF00534">
    <property type="entry name" value="Glycos_transf_1"/>
    <property type="match status" value="1"/>
</dbReference>
<sequence length="341" mass="38026">MKIVIPIQSLEVGGGCKFLADIANALHMRGHDVTVVISEWAPIKYALRCKVVRVKKLSAETIPFGDVVLPNFYVTFDAAYQAWPSQCIRLCQGFEPSWLEDKTAALSTYQNDVPVICISHYLNRQVKAVNGRDNFVVNYGVDPQIFNPYGPSTKKLNSGIPSIMYIGRDPSLGYAVKGFEDFYRSMQILQEVYQKPFLVNLIVAEGDLSMPGVSVHKFPSAGEKEMADFYRSSDLFVFSSWAEGFGLPPLEAMACGTPVVTTNCGGVMDFCQQRHNATIVPPRNPEMLASAVKSLLENKRQQALQKVNGFVTAKNFTIAAYRMKMIQTIEHIHRTVIALKR</sequence>